<dbReference type="Proteomes" id="UP000018680">
    <property type="component" value="Chromosome"/>
</dbReference>
<dbReference type="STRING" id="1307761.L21SP2_2655"/>
<name>V5WJQ1_9SPIO</name>
<proteinExistence type="predicted"/>
<dbReference type="EMBL" id="CP006939">
    <property type="protein sequence ID" value="AHC16007.1"/>
    <property type="molecule type" value="Genomic_DNA"/>
</dbReference>
<protein>
    <submittedName>
        <fullName evidence="1">Uncharacterized protein</fullName>
    </submittedName>
</protein>
<evidence type="ECO:0000313" key="2">
    <source>
        <dbReference type="Proteomes" id="UP000018680"/>
    </source>
</evidence>
<sequence length="56" mass="6380">MTKGKWDPVLLTEIGYPIPAEHAFDTNDDIRTEPVNNERQLVWCGRMVSVVMDFSG</sequence>
<dbReference type="KEGG" id="slr:L21SP2_2655"/>
<accession>V5WJQ1</accession>
<dbReference type="AlphaFoldDB" id="V5WJQ1"/>
<organism evidence="1 2">
    <name type="scientific">Salinispira pacifica</name>
    <dbReference type="NCBI Taxonomy" id="1307761"/>
    <lineage>
        <taxon>Bacteria</taxon>
        <taxon>Pseudomonadati</taxon>
        <taxon>Spirochaetota</taxon>
        <taxon>Spirochaetia</taxon>
        <taxon>Spirochaetales</taxon>
        <taxon>Spirochaetaceae</taxon>
        <taxon>Salinispira</taxon>
    </lineage>
</organism>
<keyword evidence="2" id="KW-1185">Reference proteome</keyword>
<reference evidence="1 2" key="1">
    <citation type="journal article" date="2015" name="Stand. Genomic Sci.">
        <title>Complete genome sequence and description of Salinispira pacifica gen. nov., sp. nov., a novel spirochaete isolated form a hypersaline microbial mat.</title>
        <authorList>
            <person name="Ben Hania W."/>
            <person name="Joseph M."/>
            <person name="Schumann P."/>
            <person name="Bunk B."/>
            <person name="Fiebig A."/>
            <person name="Sproer C."/>
            <person name="Klenk H.P."/>
            <person name="Fardeau M.L."/>
            <person name="Spring S."/>
        </authorList>
    </citation>
    <scope>NUCLEOTIDE SEQUENCE [LARGE SCALE GENOMIC DNA]</scope>
    <source>
        <strain evidence="1 2">L21-RPul-D2</strain>
    </source>
</reference>
<gene>
    <name evidence="1" type="ORF">L21SP2_2655</name>
</gene>
<dbReference type="HOGENOM" id="CLU_3011720_0_0_12"/>
<evidence type="ECO:0000313" key="1">
    <source>
        <dbReference type="EMBL" id="AHC16007.1"/>
    </source>
</evidence>